<protein>
    <submittedName>
        <fullName evidence="2">GyrI-like domain-containing protein</fullName>
    </submittedName>
</protein>
<feature type="domain" description="AraC effector-binding" evidence="1">
    <location>
        <begin position="1"/>
        <end position="144"/>
    </location>
</feature>
<dbReference type="SUPFAM" id="SSF55136">
    <property type="entry name" value="Probable bacterial effector-binding domain"/>
    <property type="match status" value="1"/>
</dbReference>
<dbReference type="AlphaFoldDB" id="A0A6N7R2L9"/>
<organism evidence="2 3">
    <name type="scientific">Gracilibacillus thailandensis</name>
    <dbReference type="NCBI Taxonomy" id="563735"/>
    <lineage>
        <taxon>Bacteria</taxon>
        <taxon>Bacillati</taxon>
        <taxon>Bacillota</taxon>
        <taxon>Bacilli</taxon>
        <taxon>Bacillales</taxon>
        <taxon>Bacillaceae</taxon>
        <taxon>Gracilibacillus</taxon>
    </lineage>
</organism>
<comment type="caution">
    <text evidence="2">The sequence shown here is derived from an EMBL/GenBank/DDBJ whole genome shotgun (WGS) entry which is preliminary data.</text>
</comment>
<dbReference type="InterPro" id="IPR011256">
    <property type="entry name" value="Reg_factor_effector_dom_sf"/>
</dbReference>
<dbReference type="SMART" id="SM00871">
    <property type="entry name" value="AraC_E_bind"/>
    <property type="match status" value="1"/>
</dbReference>
<sequence length="147" mass="16813">MNIVEKDAMSVIGITVARDWQGLIRDMPVKWEEFKSRLTEIKQRKTDIMMDVSLEKLEQTYTQCICVEVEQGAEVPEGMEKMVIPSASYLHHKHEGSLVSIAQTFGDMYQYGKEHELALEEMKIDIGYTIQGTETSHDLYIKINGIA</sequence>
<keyword evidence="3" id="KW-1185">Reference proteome</keyword>
<name>A0A6N7R2L9_9BACI</name>
<evidence type="ECO:0000313" key="3">
    <source>
        <dbReference type="Proteomes" id="UP000435187"/>
    </source>
</evidence>
<dbReference type="Gene3D" id="3.20.80.10">
    <property type="entry name" value="Regulatory factor, effector binding domain"/>
    <property type="match status" value="1"/>
</dbReference>
<evidence type="ECO:0000259" key="1">
    <source>
        <dbReference type="SMART" id="SM00871"/>
    </source>
</evidence>
<dbReference type="InterPro" id="IPR029441">
    <property type="entry name" value="Cass2"/>
</dbReference>
<accession>A0A6N7R2L9</accession>
<dbReference type="InterPro" id="IPR010499">
    <property type="entry name" value="AraC_E-bd"/>
</dbReference>
<dbReference type="RefSeq" id="WP_153835767.1">
    <property type="nucleotide sequence ID" value="NZ_JBHUMW010000008.1"/>
</dbReference>
<gene>
    <name evidence="2" type="ORF">GH885_12525</name>
</gene>
<reference evidence="2 3" key="1">
    <citation type="submission" date="2019-10" db="EMBL/GenBank/DDBJ databases">
        <title>Gracilibacillus salitolerans sp. nov., a moderate halophile isolated from a saline soil in northwest China.</title>
        <authorList>
            <person name="Gan L."/>
        </authorList>
    </citation>
    <scope>NUCLEOTIDE SEQUENCE [LARGE SCALE GENOMIC DNA]</scope>
    <source>
        <strain evidence="2 3">TP2-8</strain>
    </source>
</reference>
<evidence type="ECO:0000313" key="2">
    <source>
        <dbReference type="EMBL" id="MRI67159.1"/>
    </source>
</evidence>
<dbReference type="EMBL" id="WJEE01000026">
    <property type="protein sequence ID" value="MRI67159.1"/>
    <property type="molecule type" value="Genomic_DNA"/>
</dbReference>
<proteinExistence type="predicted"/>
<dbReference type="Pfam" id="PF14526">
    <property type="entry name" value="Cass2"/>
    <property type="match status" value="1"/>
</dbReference>
<dbReference type="Proteomes" id="UP000435187">
    <property type="component" value="Unassembled WGS sequence"/>
</dbReference>